<evidence type="ECO:0000313" key="4">
    <source>
        <dbReference type="Proteomes" id="UP000324479"/>
    </source>
</evidence>
<dbReference type="AlphaFoldDB" id="A0A5M6DLL6"/>
<name>A0A5M6DLL6_9BACT</name>
<dbReference type="GO" id="GO:0000166">
    <property type="term" value="F:nucleotide binding"/>
    <property type="evidence" value="ECO:0007669"/>
    <property type="project" value="InterPro"/>
</dbReference>
<feature type="domain" description="Gfo/Idh/MocA-like oxidoreductase N-terminal" evidence="1">
    <location>
        <begin position="49"/>
        <end position="174"/>
    </location>
</feature>
<dbReference type="InterPro" id="IPR043906">
    <property type="entry name" value="Gfo/Idh/MocA_OxRdtase_bact_C"/>
</dbReference>
<dbReference type="InterPro" id="IPR036291">
    <property type="entry name" value="NAD(P)-bd_dom_sf"/>
</dbReference>
<dbReference type="Pfam" id="PF01408">
    <property type="entry name" value="GFO_IDH_MocA"/>
    <property type="match status" value="1"/>
</dbReference>
<reference evidence="3 4" key="1">
    <citation type="submission" date="2019-08" db="EMBL/GenBank/DDBJ databases">
        <authorList>
            <person name="Dhanesh K."/>
            <person name="Kumar G."/>
            <person name="Sasikala C."/>
            <person name="Venkata Ramana C."/>
        </authorList>
    </citation>
    <scope>NUCLEOTIDE SEQUENCE [LARGE SCALE GENOMIC DNA]</scope>
    <source>
        <strain evidence="3 4">JC645</strain>
    </source>
</reference>
<organism evidence="3 4">
    <name type="scientific">Roseiconus nitratireducens</name>
    <dbReference type="NCBI Taxonomy" id="2605748"/>
    <lineage>
        <taxon>Bacteria</taxon>
        <taxon>Pseudomonadati</taxon>
        <taxon>Planctomycetota</taxon>
        <taxon>Planctomycetia</taxon>
        <taxon>Pirellulales</taxon>
        <taxon>Pirellulaceae</taxon>
        <taxon>Roseiconus</taxon>
    </lineage>
</organism>
<proteinExistence type="predicted"/>
<dbReference type="Gene3D" id="3.40.50.720">
    <property type="entry name" value="NAD(P)-binding Rossmann-like Domain"/>
    <property type="match status" value="1"/>
</dbReference>
<dbReference type="SUPFAM" id="SSF51735">
    <property type="entry name" value="NAD(P)-binding Rossmann-fold domains"/>
    <property type="match status" value="1"/>
</dbReference>
<accession>A0A5M6DLL6</accession>
<evidence type="ECO:0000259" key="2">
    <source>
        <dbReference type="Pfam" id="PF19051"/>
    </source>
</evidence>
<dbReference type="InterPro" id="IPR000683">
    <property type="entry name" value="Gfo/Idh/MocA-like_OxRdtase_N"/>
</dbReference>
<evidence type="ECO:0000259" key="1">
    <source>
        <dbReference type="Pfam" id="PF01408"/>
    </source>
</evidence>
<evidence type="ECO:0000313" key="3">
    <source>
        <dbReference type="EMBL" id="KAA5547296.1"/>
    </source>
</evidence>
<dbReference type="EMBL" id="VWOX01000001">
    <property type="protein sequence ID" value="KAA5547296.1"/>
    <property type="molecule type" value="Genomic_DNA"/>
</dbReference>
<sequence length="480" mass="53791">MPNLPARTCCISRRRFAKSMGTALGAAAGFHFFPSLAQKRLEKPTLAGIGAGGKGRTDIEQAKKAGFEVVALVDVIDAKKLDKIEGRLRSMAQVRESFPDAAFYSDYREMLDELGDRVDAVTVSTPDHHHFHASVLAMQAGKHVYCQKPLSHGIWEARTMNAVAKQTGMKTQMGNQAHANDHLRRCVELIRSGVIGKVKEIHAWTNRPIWPQGFHSPPPKVPTPAGIDWNQWVGPAPWVDYSPRIAPFAWRGWWDYGTGALGDMACHIMDLGFWAMNPEAPRSVRAQQQGATEISPPINSIITWEFGPTPYSAAEGFTFQWYDGYIDATFDRDSWSLKKNGDQYNHPDDDVLEGMSFRDYGSVIVGSEGKLFFHRAKNNWQFKPNVPTSEIDAIPTSLPRAPQQNSYLEWLAAIEGHIDQAASNFSLASPMTETILLGVLAQRFPDTRLSWDAQKMEVPGRPELNPFIRREYRDGWQIQV</sequence>
<dbReference type="Pfam" id="PF19051">
    <property type="entry name" value="GFO_IDH_MocA_C2"/>
    <property type="match status" value="1"/>
</dbReference>
<dbReference type="Proteomes" id="UP000324479">
    <property type="component" value="Unassembled WGS sequence"/>
</dbReference>
<feature type="domain" description="Gfo/Idh/MocA-like oxidoreductase bacterial type C-terminal" evidence="2">
    <location>
        <begin position="220"/>
        <end position="271"/>
    </location>
</feature>
<gene>
    <name evidence="3" type="ORF">FYK55_02555</name>
</gene>
<dbReference type="Gene3D" id="3.30.360.10">
    <property type="entry name" value="Dihydrodipicolinate Reductase, domain 2"/>
    <property type="match status" value="1"/>
</dbReference>
<dbReference type="PANTHER" id="PTHR43818">
    <property type="entry name" value="BCDNA.GH03377"/>
    <property type="match status" value="1"/>
</dbReference>
<dbReference type="PANTHER" id="PTHR43818:SF10">
    <property type="entry name" value="NADH-DEPENDENT DEHYDROGENASE-RELATED"/>
    <property type="match status" value="1"/>
</dbReference>
<dbReference type="SUPFAM" id="SSF55347">
    <property type="entry name" value="Glyceraldehyde-3-phosphate dehydrogenase-like, C-terminal domain"/>
    <property type="match status" value="1"/>
</dbReference>
<comment type="caution">
    <text evidence="3">The sequence shown here is derived from an EMBL/GenBank/DDBJ whole genome shotgun (WGS) entry which is preliminary data.</text>
</comment>
<keyword evidence="4" id="KW-1185">Reference proteome</keyword>
<dbReference type="RefSeq" id="WP_150074504.1">
    <property type="nucleotide sequence ID" value="NZ_VWOX01000001.1"/>
</dbReference>
<dbReference type="InterPro" id="IPR050463">
    <property type="entry name" value="Gfo/Idh/MocA_oxidrdct_glycsds"/>
</dbReference>
<protein>
    <submittedName>
        <fullName evidence="3">Gfo/Idh/MocA family oxidoreductase</fullName>
    </submittedName>
</protein>